<proteinExistence type="predicted"/>
<name>A0ABY5FVP8_9MICO</name>
<dbReference type="Proteomes" id="UP001060039">
    <property type="component" value="Chromosome"/>
</dbReference>
<accession>A0ABY5FVP8</accession>
<dbReference type="RefSeq" id="WP_255159290.1">
    <property type="nucleotide sequence ID" value="NZ_CP101497.1"/>
</dbReference>
<reference evidence="1" key="1">
    <citation type="submission" date="2022-07" db="EMBL/GenBank/DDBJ databases">
        <title>Taxonomic analysis of Microcella humidisoli nov. sp., isolated from riverside soil.</title>
        <authorList>
            <person name="Molina K.M."/>
            <person name="Kim S.B."/>
        </authorList>
    </citation>
    <scope>NUCLEOTIDE SEQUENCE</scope>
    <source>
        <strain evidence="1">MMS21-STM10</strain>
    </source>
</reference>
<gene>
    <name evidence="1" type="ORF">NNL39_10840</name>
</gene>
<protein>
    <submittedName>
        <fullName evidence="1">NADH:ubiquinone oxidoreductase subunit 4 (Chain M)</fullName>
    </submittedName>
</protein>
<keyword evidence="2" id="KW-1185">Reference proteome</keyword>
<sequence length="278" mass="30584">MRRFLPPLLIALALVGLFWAVGAAVLGGGLVDEVDAYNDRVTDATLEYVEEDEDFGEVVVHDVLADASLDPEPDAATAAVWDLWVRLVGAEVAAESISQFRVGDSDESDTLAYVYQGDNPQVFTLAVNLATADDEQLMVATLVHEYAHVFSFGPGEFDAKAVSCDTFEVVEGCAEPDSYLWAFYDAFWSGYDEHPDLENVDADIAYEFYLANDEDFVSDYAATNIGEDFAESFMTFVLEDDWSADSTTGAKLAFFTDYPELVDLREQMREAAAVELGL</sequence>
<evidence type="ECO:0000313" key="1">
    <source>
        <dbReference type="EMBL" id="UTT62148.1"/>
    </source>
</evidence>
<evidence type="ECO:0000313" key="2">
    <source>
        <dbReference type="Proteomes" id="UP001060039"/>
    </source>
</evidence>
<organism evidence="1 2">
    <name type="scientific">Microcella humidisoli</name>
    <dbReference type="NCBI Taxonomy" id="2963406"/>
    <lineage>
        <taxon>Bacteria</taxon>
        <taxon>Bacillati</taxon>
        <taxon>Actinomycetota</taxon>
        <taxon>Actinomycetes</taxon>
        <taxon>Micrococcales</taxon>
        <taxon>Microbacteriaceae</taxon>
        <taxon>Microcella</taxon>
    </lineage>
</organism>
<dbReference type="EMBL" id="CP101497">
    <property type="protein sequence ID" value="UTT62148.1"/>
    <property type="molecule type" value="Genomic_DNA"/>
</dbReference>